<protein>
    <recommendedName>
        <fullName evidence="10">Homoserine/homoserine lactone efflux protein</fullName>
    </recommendedName>
</protein>
<evidence type="ECO:0000256" key="4">
    <source>
        <dbReference type="ARBA" id="ARBA00022692"/>
    </source>
</evidence>
<dbReference type="NCBIfam" id="NF007812">
    <property type="entry name" value="PRK10520.1"/>
    <property type="match status" value="1"/>
</dbReference>
<dbReference type="PANTHER" id="PTHR30086">
    <property type="entry name" value="ARGININE EXPORTER PROTEIN ARGO"/>
    <property type="match status" value="1"/>
</dbReference>
<dbReference type="Proteomes" id="UP000028073">
    <property type="component" value="Unassembled WGS sequence"/>
</dbReference>
<dbReference type="OrthoDB" id="9804822at2"/>
<feature type="transmembrane region" description="Helical" evidence="7">
    <location>
        <begin position="44"/>
        <end position="65"/>
    </location>
</feature>
<keyword evidence="9" id="KW-1185">Reference proteome</keyword>
<evidence type="ECO:0000256" key="5">
    <source>
        <dbReference type="ARBA" id="ARBA00022989"/>
    </source>
</evidence>
<evidence type="ECO:0008006" key="10">
    <source>
        <dbReference type="Google" id="ProtNLM"/>
    </source>
</evidence>
<name>A0A081NEC5_9GAMM</name>
<proteinExistence type="inferred from homology"/>
<reference evidence="8 9" key="1">
    <citation type="submission" date="2014-06" db="EMBL/GenBank/DDBJ databases">
        <title>Whole Genome Sequences of Three Symbiotic Endozoicomonas Bacteria.</title>
        <authorList>
            <person name="Neave M.J."/>
            <person name="Apprill A."/>
            <person name="Voolstra C.R."/>
        </authorList>
    </citation>
    <scope>NUCLEOTIDE SEQUENCE [LARGE SCALE GENOMIC DNA]</scope>
    <source>
        <strain evidence="8 9">DSM 25634</strain>
    </source>
</reference>
<sequence length="203" mass="21953">MELNTWLAFLAATLIISLTPGAGAVNTMATAIRSGLIRTLPSIMGLQVALILFLVVVAAGLGAVLTASETLFTLIKWVGAIYLVFLGIVKWREATLEMTNESPVPISQRKSFASAIMVNLTNPKAIVFQAAFLPQFIDPTLVLWPQYLIMGVTMVIVDSLVMIGYASFALKLMPVLKKYGRLQNRLFGSMFIACGGLLAASQR</sequence>
<dbReference type="GO" id="GO:0005886">
    <property type="term" value="C:plasma membrane"/>
    <property type="evidence" value="ECO:0007669"/>
    <property type="project" value="UniProtKB-SubCell"/>
</dbReference>
<comment type="similarity">
    <text evidence="2">Belongs to the Rht family.</text>
</comment>
<keyword evidence="3" id="KW-1003">Cell membrane</keyword>
<evidence type="ECO:0000313" key="8">
    <source>
        <dbReference type="EMBL" id="KEQ16798.1"/>
    </source>
</evidence>
<dbReference type="AlphaFoldDB" id="A0A081NEC5"/>
<comment type="caution">
    <text evidence="8">The sequence shown here is derived from an EMBL/GenBank/DDBJ whole genome shotgun (WGS) entry which is preliminary data.</text>
</comment>
<dbReference type="RefSeq" id="WP_034838924.1">
    <property type="nucleotide sequence ID" value="NZ_JOKH01000004.1"/>
</dbReference>
<evidence type="ECO:0000313" key="9">
    <source>
        <dbReference type="Proteomes" id="UP000028073"/>
    </source>
</evidence>
<feature type="transmembrane region" description="Helical" evidence="7">
    <location>
        <begin position="71"/>
        <end position="91"/>
    </location>
</feature>
<keyword evidence="4 7" id="KW-0812">Transmembrane</keyword>
<evidence type="ECO:0000256" key="1">
    <source>
        <dbReference type="ARBA" id="ARBA00004651"/>
    </source>
</evidence>
<organism evidence="8 9">
    <name type="scientific">Endozoicomonas numazuensis</name>
    <dbReference type="NCBI Taxonomy" id="1137799"/>
    <lineage>
        <taxon>Bacteria</taxon>
        <taxon>Pseudomonadati</taxon>
        <taxon>Pseudomonadota</taxon>
        <taxon>Gammaproteobacteria</taxon>
        <taxon>Oceanospirillales</taxon>
        <taxon>Endozoicomonadaceae</taxon>
        <taxon>Endozoicomonas</taxon>
    </lineage>
</organism>
<dbReference type="EMBL" id="JOKH01000004">
    <property type="protein sequence ID" value="KEQ16798.1"/>
    <property type="molecule type" value="Genomic_DNA"/>
</dbReference>
<keyword evidence="6 7" id="KW-0472">Membrane</keyword>
<feature type="transmembrane region" description="Helical" evidence="7">
    <location>
        <begin position="112"/>
        <end position="132"/>
    </location>
</feature>
<evidence type="ECO:0000256" key="6">
    <source>
        <dbReference type="ARBA" id="ARBA00023136"/>
    </source>
</evidence>
<dbReference type="PIRSF" id="PIRSF006324">
    <property type="entry name" value="LeuE"/>
    <property type="match status" value="1"/>
</dbReference>
<feature type="transmembrane region" description="Helical" evidence="7">
    <location>
        <begin position="182"/>
        <end position="200"/>
    </location>
</feature>
<keyword evidence="5 7" id="KW-1133">Transmembrane helix</keyword>
<dbReference type="PANTHER" id="PTHR30086:SF14">
    <property type="entry name" value="HOMOSERINE_HOMOSERINE LACTONE EFFLUX PROTEIN"/>
    <property type="match status" value="1"/>
</dbReference>
<comment type="subcellular location">
    <subcellularLocation>
        <location evidence="1">Cell membrane</location>
        <topology evidence="1">Multi-pass membrane protein</topology>
    </subcellularLocation>
</comment>
<accession>A0A081NEC5</accession>
<evidence type="ECO:0000256" key="2">
    <source>
        <dbReference type="ARBA" id="ARBA00007928"/>
    </source>
</evidence>
<dbReference type="eggNOG" id="COG1280">
    <property type="taxonomic scope" value="Bacteria"/>
</dbReference>
<dbReference type="GO" id="GO:0042970">
    <property type="term" value="F:homoserine transmembrane transporter activity"/>
    <property type="evidence" value="ECO:0007669"/>
    <property type="project" value="TreeGrafter"/>
</dbReference>
<feature type="transmembrane region" description="Helical" evidence="7">
    <location>
        <begin position="144"/>
        <end position="170"/>
    </location>
</feature>
<feature type="transmembrane region" description="Helical" evidence="7">
    <location>
        <begin position="6"/>
        <end position="32"/>
    </location>
</feature>
<dbReference type="InterPro" id="IPR001123">
    <property type="entry name" value="LeuE-type"/>
</dbReference>
<evidence type="ECO:0000256" key="3">
    <source>
        <dbReference type="ARBA" id="ARBA00022475"/>
    </source>
</evidence>
<gene>
    <name evidence="8" type="ORF">GZ78_19160</name>
</gene>
<dbReference type="Pfam" id="PF01810">
    <property type="entry name" value="LysE"/>
    <property type="match status" value="1"/>
</dbReference>
<evidence type="ECO:0000256" key="7">
    <source>
        <dbReference type="SAM" id="Phobius"/>
    </source>
</evidence>